<keyword evidence="2" id="KW-0812">Transmembrane</keyword>
<dbReference type="eggNOG" id="ENOG5033RFN">
    <property type="taxonomic scope" value="Bacteria"/>
</dbReference>
<dbReference type="EMBL" id="BANR01000021">
    <property type="protein sequence ID" value="GAC50137.1"/>
    <property type="molecule type" value="Genomic_DNA"/>
</dbReference>
<keyword evidence="4" id="KW-1185">Reference proteome</keyword>
<dbReference type="Proteomes" id="UP000010988">
    <property type="component" value="Unassembled WGS sequence"/>
</dbReference>
<dbReference type="STRING" id="1220583.GOACH_21_00300"/>
<evidence type="ECO:0000313" key="3">
    <source>
        <dbReference type="EMBL" id="GAC50137.1"/>
    </source>
</evidence>
<gene>
    <name evidence="3" type="ORF">GOACH_21_00300</name>
</gene>
<evidence type="ECO:0000313" key="4">
    <source>
        <dbReference type="Proteomes" id="UP000010988"/>
    </source>
</evidence>
<feature type="region of interest" description="Disordered" evidence="1">
    <location>
        <begin position="323"/>
        <end position="343"/>
    </location>
</feature>
<keyword evidence="2" id="KW-1133">Transmembrane helix</keyword>
<keyword evidence="2" id="KW-0472">Membrane</keyword>
<reference evidence="3 4" key="1">
    <citation type="submission" date="2012-12" db="EMBL/GenBank/DDBJ databases">
        <title>Whole genome shotgun sequence of Gordonia aichiensis NBRC 108223.</title>
        <authorList>
            <person name="Isaki-Nakamura S."/>
            <person name="Hosoyama A."/>
            <person name="Tsuchikane K."/>
            <person name="Ando Y."/>
            <person name="Baba S."/>
            <person name="Ohji S."/>
            <person name="Hamada M."/>
            <person name="Tamura T."/>
            <person name="Yamazoe A."/>
            <person name="Yamazaki S."/>
            <person name="Fujita N."/>
        </authorList>
    </citation>
    <scope>NUCLEOTIDE SEQUENCE [LARGE SCALE GENOMIC DNA]</scope>
    <source>
        <strain evidence="3 4">NBRC 108223</strain>
    </source>
</reference>
<comment type="caution">
    <text evidence="3">The sequence shown here is derived from an EMBL/GenBank/DDBJ whole genome shotgun (WGS) entry which is preliminary data.</text>
</comment>
<name>L7KQA7_9ACTN</name>
<evidence type="ECO:0000256" key="2">
    <source>
        <dbReference type="SAM" id="Phobius"/>
    </source>
</evidence>
<protein>
    <submittedName>
        <fullName evidence="3">Uncharacterized protein</fullName>
    </submittedName>
</protein>
<feature type="compositionally biased region" description="Pro residues" evidence="1">
    <location>
        <begin position="414"/>
        <end position="423"/>
    </location>
</feature>
<feature type="region of interest" description="Disordered" evidence="1">
    <location>
        <begin position="239"/>
        <end position="266"/>
    </location>
</feature>
<proteinExistence type="predicted"/>
<feature type="region of interest" description="Disordered" evidence="1">
    <location>
        <begin position="410"/>
        <end position="460"/>
    </location>
</feature>
<dbReference type="RefSeq" id="WP_005177458.1">
    <property type="nucleotide sequence ID" value="NZ_BANR01000021.1"/>
</dbReference>
<organism evidence="3 4">
    <name type="scientific">Gordonia aichiensis NBRC 108223</name>
    <dbReference type="NCBI Taxonomy" id="1220583"/>
    <lineage>
        <taxon>Bacteria</taxon>
        <taxon>Bacillati</taxon>
        <taxon>Actinomycetota</taxon>
        <taxon>Actinomycetes</taxon>
        <taxon>Mycobacteriales</taxon>
        <taxon>Gordoniaceae</taxon>
        <taxon>Gordonia</taxon>
    </lineage>
</organism>
<dbReference type="AlphaFoldDB" id="L7KQA7"/>
<evidence type="ECO:0000256" key="1">
    <source>
        <dbReference type="SAM" id="MobiDB-lite"/>
    </source>
</evidence>
<feature type="transmembrane region" description="Helical" evidence="2">
    <location>
        <begin position="351"/>
        <end position="372"/>
    </location>
</feature>
<sequence>MDNEVITDGRVVDASVIARVSDHLRRRHSTLVDAFAVITVAEEGVSATLVDAGSGAAFAHRLAPGTSGPDLDVLISDHLVRAGRVDAPESDEWVAELRLLSYRGRHRLAESDGTFIMGEEHVRLFRVTRRDVAQSTLARAEHVPDAVAQSAESTGRRVSALVFDSSHNAWPGLPEILAPVTDVPIVVLDDVALTIPAATTEQPSLAAPEQVPEPTIVREPVGETTDIVGVDYTQPPQVTQTPTVEHVPSGQPAIHPAQPPTQQGRSVDNEFDVTDRIEPIALAYSARLATRDEAAHPDRLVYPATPGVDIRREVENGSTADELVAAPSDSQPPGAEAGGAGKFMPRSRRRIAVGVGAVGVIGVAVALTALGLSDGAAAPSASVPVTTTQAPTTTQLYADLADLNEARAPAATYVPPPPPPPPSQTEQSDTTPRPRGGGRPKPKPRAVIPLPGGLPPIVVP</sequence>
<accession>L7KQA7</accession>